<dbReference type="PANTHER" id="PTHR22916:SF3">
    <property type="entry name" value="UDP-GLCNAC:BETAGAL BETA-1,3-N-ACETYLGLUCOSAMINYLTRANSFERASE-LIKE PROTEIN 1"/>
    <property type="match status" value="1"/>
</dbReference>
<proteinExistence type="inferred from homology"/>
<dbReference type="SUPFAM" id="SSF53448">
    <property type="entry name" value="Nucleotide-diphospho-sugar transferases"/>
    <property type="match status" value="1"/>
</dbReference>
<dbReference type="InterPro" id="IPR029044">
    <property type="entry name" value="Nucleotide-diphossugar_trans"/>
</dbReference>
<evidence type="ECO:0000313" key="3">
    <source>
        <dbReference type="EMBL" id="QGQ96541.1"/>
    </source>
</evidence>
<protein>
    <submittedName>
        <fullName evidence="3">Glycosyltransferase</fullName>
    </submittedName>
</protein>
<comment type="similarity">
    <text evidence="1">Belongs to the glycosyltransferase 2 family.</text>
</comment>
<keyword evidence="4" id="KW-1185">Reference proteome</keyword>
<dbReference type="Gene3D" id="3.90.550.10">
    <property type="entry name" value="Spore Coat Polysaccharide Biosynthesis Protein SpsA, Chain A"/>
    <property type="match status" value="1"/>
</dbReference>
<evidence type="ECO:0000256" key="1">
    <source>
        <dbReference type="ARBA" id="ARBA00006739"/>
    </source>
</evidence>
<evidence type="ECO:0000313" key="4">
    <source>
        <dbReference type="Proteomes" id="UP000426246"/>
    </source>
</evidence>
<evidence type="ECO:0000259" key="2">
    <source>
        <dbReference type="Pfam" id="PF00535"/>
    </source>
</evidence>
<sequence>MRLNYWGVRKLISVIVPVFNAAEYLHSCIESILNQSETDFELLLINDGSTDRSEEIILSYSDSRIKYVKQINQGVAVTRNLAIDMAKGNYIVFQDADDISVPSRFDILKRHFFSDSVGLVHSDVLLIDSDDKPVGYYSNRNIDRKRALRYFFKIGTPICGGTVMVRREVFRDVRYDPALKIGEDNDVLSKITQDWDSIHVPEPLYLYRRHGNNSAREIRYDMVFAHVQKLLEVYSLQELIPEINWNNGDYGNNQARALSIISLFLKRRGMYLHVENWRKAAEDKASEADSKHFIEGITFIIEEDYAKALKAFQLCNAHDHIVENYKGECYALLREVQDAVHCFLESLNISPAYSEPIDNLKGLGGLSNFNMGDITWLKFR</sequence>
<dbReference type="InterPro" id="IPR011990">
    <property type="entry name" value="TPR-like_helical_dom_sf"/>
</dbReference>
<name>A0A6B8RJ96_9BACL</name>
<dbReference type="Gene3D" id="1.25.40.10">
    <property type="entry name" value="Tetratricopeptide repeat domain"/>
    <property type="match status" value="1"/>
</dbReference>
<reference evidence="4" key="1">
    <citation type="submission" date="2018-11" db="EMBL/GenBank/DDBJ databases">
        <title>Complete genome sequence of Paenibacillus sp. ML311-T8.</title>
        <authorList>
            <person name="Nam Y.-D."/>
            <person name="Kang J."/>
            <person name="Chung W.-H."/>
            <person name="Park Y.S."/>
        </authorList>
    </citation>
    <scope>NUCLEOTIDE SEQUENCE [LARGE SCALE GENOMIC DNA]</scope>
    <source>
        <strain evidence="4">ML311-T8</strain>
    </source>
</reference>
<keyword evidence="3" id="KW-0808">Transferase</keyword>
<dbReference type="AlphaFoldDB" id="A0A6B8RJ96"/>
<dbReference type="Pfam" id="PF00535">
    <property type="entry name" value="Glycos_transf_2"/>
    <property type="match status" value="1"/>
</dbReference>
<gene>
    <name evidence="3" type="ORF">EHS13_17435</name>
</gene>
<organism evidence="3 4">
    <name type="scientific">Paenibacillus psychroresistens</name>
    <dbReference type="NCBI Taxonomy" id="1778678"/>
    <lineage>
        <taxon>Bacteria</taxon>
        <taxon>Bacillati</taxon>
        <taxon>Bacillota</taxon>
        <taxon>Bacilli</taxon>
        <taxon>Bacillales</taxon>
        <taxon>Paenibacillaceae</taxon>
        <taxon>Paenibacillus</taxon>
    </lineage>
</organism>
<dbReference type="PANTHER" id="PTHR22916">
    <property type="entry name" value="GLYCOSYLTRANSFERASE"/>
    <property type="match status" value="1"/>
</dbReference>
<dbReference type="KEGG" id="ppsc:EHS13_17435"/>
<dbReference type="GO" id="GO:0016758">
    <property type="term" value="F:hexosyltransferase activity"/>
    <property type="evidence" value="ECO:0007669"/>
    <property type="project" value="UniProtKB-ARBA"/>
</dbReference>
<dbReference type="EMBL" id="CP034235">
    <property type="protein sequence ID" value="QGQ96541.1"/>
    <property type="molecule type" value="Genomic_DNA"/>
</dbReference>
<dbReference type="Proteomes" id="UP000426246">
    <property type="component" value="Chromosome"/>
</dbReference>
<dbReference type="InterPro" id="IPR001173">
    <property type="entry name" value="Glyco_trans_2-like"/>
</dbReference>
<dbReference type="SUPFAM" id="SSF48452">
    <property type="entry name" value="TPR-like"/>
    <property type="match status" value="1"/>
</dbReference>
<feature type="domain" description="Glycosyltransferase 2-like" evidence="2">
    <location>
        <begin position="13"/>
        <end position="173"/>
    </location>
</feature>
<accession>A0A6B8RJ96</accession>